<reference evidence="1" key="1">
    <citation type="submission" date="2020-08" db="EMBL/GenBank/DDBJ databases">
        <title>Plant Genome Project.</title>
        <authorList>
            <person name="Zhang R.-G."/>
        </authorList>
    </citation>
    <scope>NUCLEOTIDE SEQUENCE</scope>
    <source>
        <strain evidence="1">WSP0</strain>
        <tissue evidence="1">Leaf</tissue>
    </source>
</reference>
<organism evidence="1 2">
    <name type="scientific">Rhododendron griersonianum</name>
    <dbReference type="NCBI Taxonomy" id="479676"/>
    <lineage>
        <taxon>Eukaryota</taxon>
        <taxon>Viridiplantae</taxon>
        <taxon>Streptophyta</taxon>
        <taxon>Embryophyta</taxon>
        <taxon>Tracheophyta</taxon>
        <taxon>Spermatophyta</taxon>
        <taxon>Magnoliopsida</taxon>
        <taxon>eudicotyledons</taxon>
        <taxon>Gunneridae</taxon>
        <taxon>Pentapetalae</taxon>
        <taxon>asterids</taxon>
        <taxon>Ericales</taxon>
        <taxon>Ericaceae</taxon>
        <taxon>Ericoideae</taxon>
        <taxon>Rhodoreae</taxon>
        <taxon>Rhododendron</taxon>
    </lineage>
</organism>
<dbReference type="AlphaFoldDB" id="A0AAV6JLW2"/>
<evidence type="ECO:0000313" key="2">
    <source>
        <dbReference type="Proteomes" id="UP000823749"/>
    </source>
</evidence>
<gene>
    <name evidence="1" type="ORF">RHGRI_020869</name>
</gene>
<comment type="caution">
    <text evidence="1">The sequence shown here is derived from an EMBL/GenBank/DDBJ whole genome shotgun (WGS) entry which is preliminary data.</text>
</comment>
<protein>
    <submittedName>
        <fullName evidence="1">Uncharacterized protein</fullName>
    </submittedName>
</protein>
<keyword evidence="2" id="KW-1185">Reference proteome</keyword>
<name>A0AAV6JLW2_9ERIC</name>
<proteinExistence type="predicted"/>
<dbReference type="Proteomes" id="UP000823749">
    <property type="component" value="Chromosome 7"/>
</dbReference>
<dbReference type="EMBL" id="JACTNZ010000007">
    <property type="protein sequence ID" value="KAG5540782.1"/>
    <property type="molecule type" value="Genomic_DNA"/>
</dbReference>
<evidence type="ECO:0000313" key="1">
    <source>
        <dbReference type="EMBL" id="KAG5540782.1"/>
    </source>
</evidence>
<sequence>MLTQRGGCGRILRSTREDFIEYGRQMYVWCPDVKVRILVKTGPGGDDESSVATASSSFKAPPLLRALLRSFFGLCSAVTASSSFKISQPLPLRALRLRCCYFFELCSAASSSSKAPWPSLRALRLCDFFELKALQRLRAFRLCAIASSSSRLRSVFKLLGPVAFVSSSFKAPLPLFLWAKAPWLLLLCEFLVTLPGKSSSKVAVVLKLAYTMLRRSLKPATTSKPMLCSNDAAMIGWFLKLSTMLKPIFSFDRRVEANLARKVLP</sequence>
<accession>A0AAV6JLW2</accession>